<dbReference type="AlphaFoldDB" id="A0A7W7CPA7"/>
<keyword evidence="4" id="KW-1185">Reference proteome</keyword>
<feature type="domain" description="FtsX extracellular" evidence="2">
    <location>
        <begin position="98"/>
        <end position="188"/>
    </location>
</feature>
<dbReference type="InterPro" id="IPR040690">
    <property type="entry name" value="FtsX_ECD"/>
</dbReference>
<evidence type="ECO:0000259" key="2">
    <source>
        <dbReference type="Pfam" id="PF18075"/>
    </source>
</evidence>
<comment type="caution">
    <text evidence="3">The sequence shown here is derived from an EMBL/GenBank/DDBJ whole genome shotgun (WGS) entry which is preliminary data.</text>
</comment>
<dbReference type="Gene3D" id="3.30.70.3040">
    <property type="match status" value="1"/>
</dbReference>
<evidence type="ECO:0000313" key="4">
    <source>
        <dbReference type="Proteomes" id="UP000542742"/>
    </source>
</evidence>
<keyword evidence="1" id="KW-0812">Transmembrane</keyword>
<keyword evidence="1" id="KW-0472">Membrane</keyword>
<dbReference type="Pfam" id="PF18075">
    <property type="entry name" value="FtsX_ECD"/>
    <property type="match status" value="1"/>
</dbReference>
<protein>
    <recommendedName>
        <fullName evidence="2">FtsX extracellular domain-containing protein</fullName>
    </recommendedName>
</protein>
<accession>A0A7W7CPA7</accession>
<dbReference type="RefSeq" id="WP_184950987.1">
    <property type="nucleotide sequence ID" value="NZ_BOMC01000079.1"/>
</dbReference>
<keyword evidence="1" id="KW-1133">Transmembrane helix</keyword>
<gene>
    <name evidence="3" type="ORF">BKA14_002396</name>
</gene>
<evidence type="ECO:0000313" key="3">
    <source>
        <dbReference type="EMBL" id="MBB4692248.1"/>
    </source>
</evidence>
<organism evidence="3 4">
    <name type="scientific">Paractinoplanes abujensis</name>
    <dbReference type="NCBI Taxonomy" id="882441"/>
    <lineage>
        <taxon>Bacteria</taxon>
        <taxon>Bacillati</taxon>
        <taxon>Actinomycetota</taxon>
        <taxon>Actinomycetes</taxon>
        <taxon>Micromonosporales</taxon>
        <taxon>Micromonosporaceae</taxon>
        <taxon>Paractinoplanes</taxon>
    </lineage>
</organism>
<dbReference type="EMBL" id="JACHMF010000001">
    <property type="protein sequence ID" value="MBB4692248.1"/>
    <property type="molecule type" value="Genomic_DNA"/>
</dbReference>
<evidence type="ECO:0000256" key="1">
    <source>
        <dbReference type="SAM" id="Phobius"/>
    </source>
</evidence>
<feature type="transmembrane region" description="Helical" evidence="1">
    <location>
        <begin position="42"/>
        <end position="63"/>
    </location>
</feature>
<proteinExistence type="predicted"/>
<name>A0A7W7CPA7_9ACTN</name>
<reference evidence="3 4" key="1">
    <citation type="submission" date="2020-08" db="EMBL/GenBank/DDBJ databases">
        <title>Sequencing the genomes of 1000 actinobacteria strains.</title>
        <authorList>
            <person name="Klenk H.-P."/>
        </authorList>
    </citation>
    <scope>NUCLEOTIDE SEQUENCE [LARGE SCALE GENOMIC DNA]</scope>
    <source>
        <strain evidence="3 4">DSM 45518</strain>
    </source>
</reference>
<dbReference type="Proteomes" id="UP000542742">
    <property type="component" value="Unassembled WGS sequence"/>
</dbReference>
<sequence length="203" mass="21219">MNAHLREQFDQAVSADPGADAGVMASAAIAEGGRVRRRRHRLTAAGVAAGVVLAVGVGVGVNLRSEAPPPPLTIPAAMMPLAAPGCSVGAVQSGATDVAMFLTHEATEQQRAAIRSALDGDARVESFYFESRQTAYERFKQLWKDSPDFVASVGPESLPESFRVRLADPAPSTAFEQQYAAMAGVQDIVGRTCPESAPVGGVK</sequence>